<proteinExistence type="predicted"/>
<name>A0A6C0EL59_9ZZZZ</name>
<dbReference type="InterPro" id="IPR027417">
    <property type="entry name" value="P-loop_NTPase"/>
</dbReference>
<accession>A0A6C0EL59</accession>
<dbReference type="SUPFAM" id="SSF52540">
    <property type="entry name" value="P-loop containing nucleoside triphosphate hydrolases"/>
    <property type="match status" value="1"/>
</dbReference>
<dbReference type="EMBL" id="MN738877">
    <property type="protein sequence ID" value="QHT29442.1"/>
    <property type="molecule type" value="Genomic_DNA"/>
</dbReference>
<dbReference type="AlphaFoldDB" id="A0A6C0EL59"/>
<sequence>MNGLIIILGMTATGKTTLAQKFIDKTDAYTIITSHRHDYANFNRNRIFTLDRLPEIMSQPSGGTIVIELDEKIWMEGARKSVNKISSNFRSLGFKRCIFTMKYLKDFSSGSWQDVDHLFILRCKQDTLNQLRIPQTLFTHDLPVHLTRDKNRDWTIGDFDVKTT</sequence>
<evidence type="ECO:0000313" key="1">
    <source>
        <dbReference type="EMBL" id="QHT29442.1"/>
    </source>
</evidence>
<protein>
    <submittedName>
        <fullName evidence="1">Uncharacterized protein</fullName>
    </submittedName>
</protein>
<reference evidence="1" key="1">
    <citation type="journal article" date="2020" name="Nature">
        <title>Giant virus diversity and host interactions through global metagenomics.</title>
        <authorList>
            <person name="Schulz F."/>
            <person name="Roux S."/>
            <person name="Paez-Espino D."/>
            <person name="Jungbluth S."/>
            <person name="Walsh D.A."/>
            <person name="Denef V.J."/>
            <person name="McMahon K.D."/>
            <person name="Konstantinidis K.T."/>
            <person name="Eloe-Fadrosh E.A."/>
            <person name="Kyrpides N.C."/>
            <person name="Woyke T."/>
        </authorList>
    </citation>
    <scope>NUCLEOTIDE SEQUENCE</scope>
    <source>
        <strain evidence="1">GVMAG-M-3300005589-24</strain>
    </source>
</reference>
<organism evidence="1">
    <name type="scientific">viral metagenome</name>
    <dbReference type="NCBI Taxonomy" id="1070528"/>
    <lineage>
        <taxon>unclassified sequences</taxon>
        <taxon>metagenomes</taxon>
        <taxon>organismal metagenomes</taxon>
    </lineage>
</organism>